<reference evidence="1 2" key="1">
    <citation type="submission" date="2019-12" db="EMBL/GenBank/DDBJ databases">
        <authorList>
            <person name="Alioto T."/>
            <person name="Alioto T."/>
            <person name="Gomez Garrido J."/>
        </authorList>
    </citation>
    <scope>NUCLEOTIDE SEQUENCE [LARGE SCALE GENOMIC DNA]</scope>
</reference>
<comment type="caution">
    <text evidence="1">The sequence shown here is derived from an EMBL/GenBank/DDBJ whole genome shotgun (WGS) entry which is preliminary data.</text>
</comment>
<dbReference type="GO" id="GO:0008418">
    <property type="term" value="F:protein-N-terminal asparagine amidohydrolase activity"/>
    <property type="evidence" value="ECO:0007669"/>
    <property type="project" value="InterPro"/>
</dbReference>
<evidence type="ECO:0000313" key="1">
    <source>
        <dbReference type="EMBL" id="CAA2988231.1"/>
    </source>
</evidence>
<dbReference type="OrthoDB" id="539995at2759"/>
<dbReference type="Proteomes" id="UP000594638">
    <property type="component" value="Unassembled WGS sequence"/>
</dbReference>
<proteinExistence type="predicted"/>
<dbReference type="Pfam" id="PF14736">
    <property type="entry name" value="N_Asn_amidohyd"/>
    <property type="match status" value="1"/>
</dbReference>
<dbReference type="AlphaFoldDB" id="A0A8S0S7L2"/>
<dbReference type="GO" id="GO:0005634">
    <property type="term" value="C:nucleus"/>
    <property type="evidence" value="ECO:0007669"/>
    <property type="project" value="TreeGrafter"/>
</dbReference>
<evidence type="ECO:0000313" key="2">
    <source>
        <dbReference type="Proteomes" id="UP000594638"/>
    </source>
</evidence>
<gene>
    <name evidence="1" type="ORF">OLEA9_D000223</name>
</gene>
<dbReference type="PANTHER" id="PTHR12498:SF0">
    <property type="entry name" value="PROTEIN N-TERMINAL ASPARAGINE AMIDOHYDROLASE"/>
    <property type="match status" value="1"/>
</dbReference>
<protein>
    <submittedName>
        <fullName evidence="1">N-terminal asparagine amidohydrolase</fullName>
    </submittedName>
</protein>
<organism evidence="1 2">
    <name type="scientific">Olea europaea subsp. europaea</name>
    <dbReference type="NCBI Taxonomy" id="158383"/>
    <lineage>
        <taxon>Eukaryota</taxon>
        <taxon>Viridiplantae</taxon>
        <taxon>Streptophyta</taxon>
        <taxon>Embryophyta</taxon>
        <taxon>Tracheophyta</taxon>
        <taxon>Spermatophyta</taxon>
        <taxon>Magnoliopsida</taxon>
        <taxon>eudicotyledons</taxon>
        <taxon>Gunneridae</taxon>
        <taxon>Pentapetalae</taxon>
        <taxon>asterids</taxon>
        <taxon>lamiids</taxon>
        <taxon>Lamiales</taxon>
        <taxon>Oleaceae</taxon>
        <taxon>Oleeae</taxon>
        <taxon>Olea</taxon>
    </lineage>
</organism>
<sequence length="144" mass="16836">MDSPNVDDISLRHMLSLVEDNNSNDVLDMHLIDGFDDSSSKNACLAYKSNTKLDRYSYSLCAKIIETVRYRIEKFQIQIFHVLKQNTRWDLDGIALPFFSRLMVETSTMSNIPANFVRMSRCLDEVVRRIRVTTCYDDPNWESR</sequence>
<dbReference type="InterPro" id="IPR026750">
    <property type="entry name" value="NTAN1"/>
</dbReference>
<dbReference type="GO" id="GO:0006511">
    <property type="term" value="P:ubiquitin-dependent protein catabolic process"/>
    <property type="evidence" value="ECO:0007669"/>
    <property type="project" value="TreeGrafter"/>
</dbReference>
<dbReference type="Gramene" id="OE9D000223T1">
    <property type="protein sequence ID" value="OE9D000223C1"/>
    <property type="gene ID" value="OE9D000223"/>
</dbReference>
<feature type="non-terminal residue" evidence="1">
    <location>
        <position position="144"/>
    </location>
</feature>
<name>A0A8S0S7L2_OLEEU</name>
<keyword evidence="2" id="KW-1185">Reference proteome</keyword>
<accession>A0A8S0S7L2</accession>
<dbReference type="EMBL" id="CACTIH010003979">
    <property type="protein sequence ID" value="CAA2988231.1"/>
    <property type="molecule type" value="Genomic_DNA"/>
</dbReference>
<dbReference type="PANTHER" id="PTHR12498">
    <property type="entry name" value="N-TERMINAL ASPARAGINE AMIDOHYDROLASE"/>
    <property type="match status" value="1"/>
</dbReference>